<dbReference type="InterPro" id="IPR011679">
    <property type="entry name" value="ERp29_C"/>
</dbReference>
<evidence type="ECO:0000313" key="6">
    <source>
        <dbReference type="EMBL" id="KAK2576279.1"/>
    </source>
</evidence>
<reference evidence="6" key="2">
    <citation type="journal article" date="2023" name="Commun. Biol.">
        <title>Intrasexual cuticular hydrocarbon dimorphism in a wasp sheds light on hydrocarbon biosynthesis genes in Hymenoptera.</title>
        <authorList>
            <person name="Moris V.C."/>
            <person name="Podsiadlowski L."/>
            <person name="Martin S."/>
            <person name="Oeyen J.P."/>
            <person name="Donath A."/>
            <person name="Petersen M."/>
            <person name="Wilbrandt J."/>
            <person name="Misof B."/>
            <person name="Liedtke D."/>
            <person name="Thamm M."/>
            <person name="Scheiner R."/>
            <person name="Schmitt T."/>
            <person name="Niehuis O."/>
        </authorList>
    </citation>
    <scope>NUCLEOTIDE SEQUENCE</scope>
    <source>
        <strain evidence="6">GBR_01_08_01A</strain>
    </source>
</reference>
<feature type="signal peptide" evidence="3">
    <location>
        <begin position="1"/>
        <end position="18"/>
    </location>
</feature>
<dbReference type="PANTHER" id="PTHR12211:SF0">
    <property type="entry name" value="ENDOPLASMIC RETICULUM RESIDENT PROTEIN 29"/>
    <property type="match status" value="1"/>
</dbReference>
<feature type="domain" description="Endoplasmic reticulum resident protein 29 C-terminal" evidence="4">
    <location>
        <begin position="148"/>
        <end position="241"/>
    </location>
</feature>
<dbReference type="InterPro" id="IPR036356">
    <property type="entry name" value="ERp29_C_sf"/>
</dbReference>
<dbReference type="GO" id="GO:0005788">
    <property type="term" value="C:endoplasmic reticulum lumen"/>
    <property type="evidence" value="ECO:0007669"/>
    <property type="project" value="InterPro"/>
</dbReference>
<evidence type="ECO:0000256" key="3">
    <source>
        <dbReference type="SAM" id="SignalP"/>
    </source>
</evidence>
<dbReference type="PANTHER" id="PTHR12211">
    <property type="entry name" value="ENDOPLASMIC RETICULUM PROTEIN ERP29"/>
    <property type="match status" value="1"/>
</dbReference>
<reference evidence="6" key="1">
    <citation type="submission" date="2021-08" db="EMBL/GenBank/DDBJ databases">
        <authorList>
            <person name="Misof B."/>
            <person name="Oliver O."/>
            <person name="Podsiadlowski L."/>
            <person name="Donath A."/>
            <person name="Peters R."/>
            <person name="Mayer C."/>
            <person name="Rust J."/>
            <person name="Gunkel S."/>
            <person name="Lesny P."/>
            <person name="Martin S."/>
            <person name="Oeyen J.P."/>
            <person name="Petersen M."/>
            <person name="Panagiotis P."/>
            <person name="Wilbrandt J."/>
            <person name="Tanja T."/>
        </authorList>
    </citation>
    <scope>NUCLEOTIDE SEQUENCE</scope>
    <source>
        <strain evidence="6">GBR_01_08_01A</strain>
        <tissue evidence="6">Thorax + abdomen</tissue>
    </source>
</reference>
<dbReference type="InterPro" id="IPR016855">
    <property type="entry name" value="ERp29"/>
</dbReference>
<dbReference type="InterPro" id="IPR012883">
    <property type="entry name" value="ERp29_N"/>
</dbReference>
<dbReference type="Gene3D" id="3.40.30.10">
    <property type="entry name" value="Glutaredoxin"/>
    <property type="match status" value="1"/>
</dbReference>
<dbReference type="GO" id="GO:0009306">
    <property type="term" value="P:protein secretion"/>
    <property type="evidence" value="ECO:0007669"/>
    <property type="project" value="InterPro"/>
</dbReference>
<dbReference type="CDD" id="cd00238">
    <property type="entry name" value="ERp29c"/>
    <property type="match status" value="1"/>
</dbReference>
<sequence>MLLTLILFAGTIIGSSVSIAEDCKGCVPLDSYSFDKVISKFKAAIVKFDVAFPYGDKHEQFGKIAATTKDSQDLLVAEVGVKDFGNKDNADLAKRYNIKKEDFPAVLLFLQGKTEPVRFIAEKDADFTADNIKRFVKSKSGVYLGLPGCVEQLDRLAEEFKASVESNRQEILNKAKVFEETLPEAQRAAAKVYVKTMERILERGDIFVQTEQTRLEGLLKGKLSDEKKRTMEERRNILQSFTYRDEL</sequence>
<gene>
    <name evidence="6" type="ORF">KPH14_005645</name>
</gene>
<evidence type="ECO:0000256" key="1">
    <source>
        <dbReference type="ARBA" id="ARBA00014173"/>
    </source>
</evidence>
<dbReference type="Pfam" id="PF07912">
    <property type="entry name" value="ERp29_N"/>
    <property type="match status" value="1"/>
</dbReference>
<feature type="chain" id="PRO_5042085645" description="Endoplasmic reticulum resident protein 29" evidence="3">
    <location>
        <begin position="19"/>
        <end position="247"/>
    </location>
</feature>
<protein>
    <recommendedName>
        <fullName evidence="1">Endoplasmic reticulum resident protein 29</fullName>
    </recommendedName>
</protein>
<feature type="domain" description="ERp29 N-terminal" evidence="5">
    <location>
        <begin position="23"/>
        <end position="147"/>
    </location>
</feature>
<evidence type="ECO:0000259" key="5">
    <source>
        <dbReference type="Pfam" id="PF07912"/>
    </source>
</evidence>
<keyword evidence="3" id="KW-0732">Signal</keyword>
<dbReference type="Pfam" id="PF07749">
    <property type="entry name" value="ERp29"/>
    <property type="match status" value="1"/>
</dbReference>
<accession>A0AAD9RAX6</accession>
<dbReference type="SUPFAM" id="SSF47933">
    <property type="entry name" value="ERP29 C domain-like"/>
    <property type="match status" value="1"/>
</dbReference>
<comment type="caution">
    <text evidence="6">The sequence shown here is derived from an EMBL/GenBank/DDBJ whole genome shotgun (WGS) entry which is preliminary data.</text>
</comment>
<dbReference type="AlphaFoldDB" id="A0AAD9RAX6"/>
<name>A0AAD9RAX6_9HYME</name>
<evidence type="ECO:0000256" key="2">
    <source>
        <dbReference type="ARBA" id="ARBA00022824"/>
    </source>
</evidence>
<dbReference type="InterPro" id="IPR036249">
    <property type="entry name" value="Thioredoxin-like_sf"/>
</dbReference>
<keyword evidence="7" id="KW-1185">Reference proteome</keyword>
<evidence type="ECO:0000259" key="4">
    <source>
        <dbReference type="Pfam" id="PF07749"/>
    </source>
</evidence>
<dbReference type="FunFam" id="1.20.1150.12:FF:000001">
    <property type="entry name" value="Endoplasmic reticulum resident protein 29"/>
    <property type="match status" value="1"/>
</dbReference>
<proteinExistence type="predicted"/>
<keyword evidence="2" id="KW-0256">Endoplasmic reticulum</keyword>
<evidence type="ECO:0000313" key="7">
    <source>
        <dbReference type="Proteomes" id="UP001258017"/>
    </source>
</evidence>
<dbReference type="EMBL" id="JAIFRP010004406">
    <property type="protein sequence ID" value="KAK2576279.1"/>
    <property type="molecule type" value="Genomic_DNA"/>
</dbReference>
<dbReference type="SUPFAM" id="SSF52833">
    <property type="entry name" value="Thioredoxin-like"/>
    <property type="match status" value="1"/>
</dbReference>
<dbReference type="FunFam" id="3.40.30.10:FF:000133">
    <property type="entry name" value="Endoplasmic reticulum resident protein 29"/>
    <property type="match status" value="1"/>
</dbReference>
<organism evidence="6 7">
    <name type="scientific">Odynerus spinipes</name>
    <dbReference type="NCBI Taxonomy" id="1348599"/>
    <lineage>
        <taxon>Eukaryota</taxon>
        <taxon>Metazoa</taxon>
        <taxon>Ecdysozoa</taxon>
        <taxon>Arthropoda</taxon>
        <taxon>Hexapoda</taxon>
        <taxon>Insecta</taxon>
        <taxon>Pterygota</taxon>
        <taxon>Neoptera</taxon>
        <taxon>Endopterygota</taxon>
        <taxon>Hymenoptera</taxon>
        <taxon>Apocrita</taxon>
        <taxon>Aculeata</taxon>
        <taxon>Vespoidea</taxon>
        <taxon>Vespidae</taxon>
        <taxon>Eumeninae</taxon>
        <taxon>Odynerus</taxon>
    </lineage>
</organism>
<dbReference type="Proteomes" id="UP001258017">
    <property type="component" value="Unassembled WGS sequence"/>
</dbReference>
<dbReference type="Gene3D" id="1.20.1150.12">
    <property type="entry name" value="Endoplasmic reticulum resident protein 29, C-terminal domain"/>
    <property type="match status" value="1"/>
</dbReference>